<gene>
    <name evidence="1" type="ORF">DES51_12217</name>
</gene>
<evidence type="ECO:0000313" key="2">
    <source>
        <dbReference type="Proteomes" id="UP000247612"/>
    </source>
</evidence>
<name>A0A318KJ31_9FIRM</name>
<dbReference type="EMBL" id="QJKH01000022">
    <property type="protein sequence ID" value="PXX74631.1"/>
    <property type="molecule type" value="Genomic_DNA"/>
</dbReference>
<protein>
    <submittedName>
        <fullName evidence="1">Uncharacterized protein</fullName>
    </submittedName>
</protein>
<proteinExistence type="predicted"/>
<accession>A0A318KJ31</accession>
<keyword evidence="2" id="KW-1185">Reference proteome</keyword>
<dbReference type="AlphaFoldDB" id="A0A318KJ31"/>
<sequence length="64" mass="7419">MLKKGDMKMEIDIFQFLEMCEIELINQLCKNCPELTVEQIENIAEDFSKEIDKQLVVDGIIIGK</sequence>
<evidence type="ECO:0000313" key="1">
    <source>
        <dbReference type="EMBL" id="PXX74631.1"/>
    </source>
</evidence>
<dbReference type="Proteomes" id="UP000247612">
    <property type="component" value="Unassembled WGS sequence"/>
</dbReference>
<comment type="caution">
    <text evidence="1">The sequence shown here is derived from an EMBL/GenBank/DDBJ whole genome shotgun (WGS) entry which is preliminary data.</text>
</comment>
<reference evidence="1 2" key="1">
    <citation type="submission" date="2018-05" db="EMBL/GenBank/DDBJ databases">
        <title>Genomic Encyclopedia of Type Strains, Phase IV (KMG-IV): sequencing the most valuable type-strain genomes for metagenomic binning, comparative biology and taxonomic classification.</title>
        <authorList>
            <person name="Goeker M."/>
        </authorList>
    </citation>
    <scope>NUCLEOTIDE SEQUENCE [LARGE SCALE GENOMIC DNA]</scope>
    <source>
        <strain evidence="1 2">JC118</strain>
    </source>
</reference>
<organism evidence="1 2">
    <name type="scientific">Dielma fastidiosa</name>
    <dbReference type="NCBI Taxonomy" id="1034346"/>
    <lineage>
        <taxon>Bacteria</taxon>
        <taxon>Bacillati</taxon>
        <taxon>Bacillota</taxon>
        <taxon>Erysipelotrichia</taxon>
        <taxon>Erysipelotrichales</taxon>
        <taxon>Erysipelotrichaceae</taxon>
        <taxon>Dielma</taxon>
    </lineage>
</organism>
<dbReference type="STRING" id="1034346.GCA_000313565_02617"/>